<gene>
    <name evidence="10" type="primary">ileS</name>
    <name evidence="14" type="ORF">FIB18_21655</name>
    <name evidence="13" type="ORF">GGQ79_004408</name>
</gene>
<dbReference type="InterPro" id="IPR002300">
    <property type="entry name" value="aa-tRNA-synth_Ia"/>
</dbReference>
<evidence type="ECO:0000256" key="1">
    <source>
        <dbReference type="ARBA" id="ARBA00006887"/>
    </source>
</evidence>
<organism evidence="14 15">
    <name type="scientific">Brucella pecoris</name>
    <dbReference type="NCBI Taxonomy" id="867683"/>
    <lineage>
        <taxon>Bacteria</taxon>
        <taxon>Pseudomonadati</taxon>
        <taxon>Pseudomonadota</taxon>
        <taxon>Alphaproteobacteria</taxon>
        <taxon>Hyphomicrobiales</taxon>
        <taxon>Brucellaceae</taxon>
        <taxon>Brucella/Ochrobactrum group</taxon>
        <taxon>Brucella</taxon>
    </lineage>
</organism>
<evidence type="ECO:0000256" key="3">
    <source>
        <dbReference type="ARBA" id="ARBA00022598"/>
    </source>
</evidence>
<evidence type="ECO:0000313" key="16">
    <source>
        <dbReference type="Proteomes" id="UP000553980"/>
    </source>
</evidence>
<comment type="domain">
    <text evidence="10">IleRS has two distinct active sites: one for aminoacylation and one for editing. The misactivated valine is translocated from the active site to the editing site, which sterically excludes the correctly activated isoleucine. The single editing site contains two valyl binding pockets, one specific for each substrate (Val-AMP or Val-tRNA(Ile)).</text>
</comment>
<dbReference type="Proteomes" id="UP000553980">
    <property type="component" value="Unassembled WGS sequence"/>
</dbReference>
<keyword evidence="2 10" id="KW-0963">Cytoplasm</keyword>
<comment type="subunit">
    <text evidence="10">Monomer.</text>
</comment>
<dbReference type="GO" id="GO:0004822">
    <property type="term" value="F:isoleucine-tRNA ligase activity"/>
    <property type="evidence" value="ECO:0007669"/>
    <property type="project" value="UniProtKB-UniRule"/>
</dbReference>
<keyword evidence="5 10" id="KW-0067">ATP-binding</keyword>
<dbReference type="AlphaFoldDB" id="A0A5C5CCZ8"/>
<dbReference type="EC" id="6.1.1.5" evidence="10"/>
<dbReference type="GO" id="GO:0000049">
    <property type="term" value="F:tRNA binding"/>
    <property type="evidence" value="ECO:0007669"/>
    <property type="project" value="InterPro"/>
</dbReference>
<feature type="domain" description="Methionyl/Valyl/Leucyl/Isoleucyl-tRNA synthetase anticodon-binding" evidence="12">
    <location>
        <begin position="722"/>
        <end position="872"/>
    </location>
</feature>
<evidence type="ECO:0000256" key="9">
    <source>
        <dbReference type="ARBA" id="ARBA00048359"/>
    </source>
</evidence>
<keyword evidence="4 10" id="KW-0547">Nucleotide-binding</keyword>
<dbReference type="InterPro" id="IPR050081">
    <property type="entry name" value="Ile-tRNA_ligase"/>
</dbReference>
<keyword evidence="6 10" id="KW-0648">Protein biosynthesis</keyword>
<dbReference type="GO" id="GO:0005524">
    <property type="term" value="F:ATP binding"/>
    <property type="evidence" value="ECO:0007669"/>
    <property type="project" value="UniProtKB-UniRule"/>
</dbReference>
<dbReference type="PANTHER" id="PTHR42765">
    <property type="entry name" value="SOLEUCYL-TRNA SYNTHETASE"/>
    <property type="match status" value="1"/>
</dbReference>
<dbReference type="InterPro" id="IPR009080">
    <property type="entry name" value="tRNAsynth_Ia_anticodon-bd"/>
</dbReference>
<protein>
    <recommendedName>
        <fullName evidence="10">Isoleucine--tRNA ligase</fullName>
        <ecNumber evidence="10">6.1.1.5</ecNumber>
    </recommendedName>
    <alternativeName>
        <fullName evidence="10">Isoleucyl-tRNA synthetase</fullName>
        <shortName evidence="10">IleRS</shortName>
    </alternativeName>
</protein>
<keyword evidence="7 10" id="KW-0030">Aminoacyl-tRNA synthetase</keyword>
<dbReference type="Gene3D" id="3.90.740.10">
    <property type="entry name" value="Valyl/Leucyl/Isoleucyl-tRNA synthetase, editing domain"/>
    <property type="match status" value="1"/>
</dbReference>
<dbReference type="Proteomes" id="UP000313390">
    <property type="component" value="Unassembled WGS sequence"/>
</dbReference>
<dbReference type="InterPro" id="IPR023585">
    <property type="entry name" value="Ile-tRNA-ligase_type1"/>
</dbReference>
<comment type="function">
    <text evidence="8 10">Catalyzes the attachment of isoleucine to tRNA(Ile). As IleRS can inadvertently accommodate and process structurally similar amino acids such as valine, to avoid such errors it has two additional distinct tRNA(Ile)-dependent editing activities. One activity is designated as 'pretransfer' editing and involves the hydrolysis of activated Val-AMP. The other activity is designated 'posttransfer' editing and involves deacylation of mischarged Val-tRNA(Ile).</text>
</comment>
<reference evidence="13 16" key="3">
    <citation type="submission" date="2020-08" db="EMBL/GenBank/DDBJ databases">
        <title>Genomic Encyclopedia of Type Strains, Phase IV (KMG-IV): sequencing the most valuable type-strain genomes for metagenomic binning, comparative biology and taxonomic classification.</title>
        <authorList>
            <person name="Goeker M."/>
        </authorList>
    </citation>
    <scope>NUCLEOTIDE SEQUENCE [LARGE SCALE GENOMIC DNA]</scope>
    <source>
        <strain evidence="13 16">DSM 23868</strain>
    </source>
</reference>
<proteinExistence type="inferred from homology"/>
<dbReference type="HAMAP" id="MF_02002">
    <property type="entry name" value="Ile_tRNA_synth_type1"/>
    <property type="match status" value="1"/>
</dbReference>
<dbReference type="PANTHER" id="PTHR42765:SF1">
    <property type="entry name" value="ISOLEUCINE--TRNA LIGASE, MITOCHONDRIAL"/>
    <property type="match status" value="1"/>
</dbReference>
<comment type="caution">
    <text evidence="14">The sequence shown here is derived from an EMBL/GenBank/DDBJ whole genome shotgun (WGS) entry which is preliminary data.</text>
</comment>
<evidence type="ECO:0000313" key="15">
    <source>
        <dbReference type="Proteomes" id="UP000313390"/>
    </source>
</evidence>
<dbReference type="Pfam" id="PF00133">
    <property type="entry name" value="tRNA-synt_1"/>
    <property type="match status" value="1"/>
</dbReference>
<comment type="subcellular location">
    <subcellularLocation>
        <location evidence="10">Cytoplasm</location>
    </subcellularLocation>
</comment>
<feature type="domain" description="Aminoacyl-tRNA synthetase class Ia" evidence="11">
    <location>
        <begin position="34"/>
        <end position="677"/>
    </location>
</feature>
<reference evidence="14" key="2">
    <citation type="submission" date="2019-06" db="EMBL/GenBank/DDBJ databases">
        <authorList>
            <person name="Hu M."/>
        </authorList>
    </citation>
    <scope>NUCLEOTIDE SEQUENCE</scope>
    <source>
        <strain evidence="14">08RB2639</strain>
    </source>
</reference>
<evidence type="ECO:0000259" key="12">
    <source>
        <dbReference type="Pfam" id="PF08264"/>
    </source>
</evidence>
<reference evidence="14 15" key="1">
    <citation type="journal article" date="2011" name="Int. J. Syst. Evol. Microbiol.">
        <title>Ochrobactrum pecoris sp. nov., isolated from farm animals.</title>
        <authorList>
            <person name="Kampfer P."/>
            <person name="Huber B."/>
            <person name="Busse H.J."/>
            <person name="Scholz H.C."/>
            <person name="Tomaso H."/>
            <person name="Hotzel H."/>
            <person name="Melzer F."/>
        </authorList>
    </citation>
    <scope>NUCLEOTIDE SEQUENCE [LARGE SCALE GENOMIC DNA]</scope>
    <source>
        <strain evidence="14 15">08RB2639</strain>
    </source>
</reference>
<dbReference type="Gene3D" id="3.40.50.620">
    <property type="entry name" value="HUPs"/>
    <property type="match status" value="2"/>
</dbReference>
<dbReference type="OrthoDB" id="9810365at2"/>
<dbReference type="PRINTS" id="PR00984">
    <property type="entry name" value="TRNASYNTHILE"/>
</dbReference>
<evidence type="ECO:0000313" key="14">
    <source>
        <dbReference type="EMBL" id="TNV09187.1"/>
    </source>
</evidence>
<comment type="similarity">
    <text evidence="1 10">Belongs to the class-I aminoacyl-tRNA synthetase family. IleS type 1 subfamily.</text>
</comment>
<dbReference type="InterPro" id="IPR014729">
    <property type="entry name" value="Rossmann-like_a/b/a_fold"/>
</dbReference>
<evidence type="ECO:0000256" key="2">
    <source>
        <dbReference type="ARBA" id="ARBA00022490"/>
    </source>
</evidence>
<name>A0A5C5CCZ8_9HYPH</name>
<evidence type="ECO:0000256" key="6">
    <source>
        <dbReference type="ARBA" id="ARBA00022917"/>
    </source>
</evidence>
<dbReference type="PROSITE" id="PS00178">
    <property type="entry name" value="AA_TRNA_LIGASE_I"/>
    <property type="match status" value="1"/>
</dbReference>
<evidence type="ECO:0000313" key="13">
    <source>
        <dbReference type="EMBL" id="MBB4095855.1"/>
    </source>
</evidence>
<dbReference type="SUPFAM" id="SSF50677">
    <property type="entry name" value="ValRS/IleRS/LeuRS editing domain"/>
    <property type="match status" value="1"/>
</dbReference>
<dbReference type="EMBL" id="VEWK01000015">
    <property type="protein sequence ID" value="TNV09187.1"/>
    <property type="molecule type" value="Genomic_DNA"/>
</dbReference>
<dbReference type="NCBIfam" id="TIGR00392">
    <property type="entry name" value="ileS"/>
    <property type="match status" value="1"/>
</dbReference>
<dbReference type="EMBL" id="JACIEX010000014">
    <property type="protein sequence ID" value="MBB4095855.1"/>
    <property type="molecule type" value="Genomic_DNA"/>
</dbReference>
<dbReference type="FunFam" id="3.40.50.620:FF:000042">
    <property type="entry name" value="Isoleucine--tRNA ligase"/>
    <property type="match status" value="1"/>
</dbReference>
<dbReference type="InterPro" id="IPR013155">
    <property type="entry name" value="M/V/L/I-tRNA-synth_anticd-bd"/>
</dbReference>
<dbReference type="Gene3D" id="1.10.730.20">
    <property type="match status" value="1"/>
</dbReference>
<evidence type="ECO:0000256" key="5">
    <source>
        <dbReference type="ARBA" id="ARBA00022840"/>
    </source>
</evidence>
<dbReference type="SUPFAM" id="SSF52374">
    <property type="entry name" value="Nucleotidylyl transferase"/>
    <property type="match status" value="1"/>
</dbReference>
<feature type="binding site" evidence="10">
    <location>
        <position position="643"/>
    </location>
    <ligand>
        <name>ATP</name>
        <dbReference type="ChEBI" id="CHEBI:30616"/>
    </ligand>
</feature>
<keyword evidence="3 10" id="KW-0436">Ligase</keyword>
<dbReference type="GO" id="GO:0002161">
    <property type="term" value="F:aminoacyl-tRNA deacylase activity"/>
    <property type="evidence" value="ECO:0007669"/>
    <property type="project" value="InterPro"/>
</dbReference>
<dbReference type="InterPro" id="IPR001412">
    <property type="entry name" value="aa-tRNA-synth_I_CS"/>
</dbReference>
<dbReference type="GO" id="GO:0006428">
    <property type="term" value="P:isoleucyl-tRNA aminoacylation"/>
    <property type="evidence" value="ECO:0007669"/>
    <property type="project" value="UniProtKB-UniRule"/>
</dbReference>
<evidence type="ECO:0000256" key="8">
    <source>
        <dbReference type="ARBA" id="ARBA00025217"/>
    </source>
</evidence>
<feature type="short sequence motif" description="'KMSKS' region" evidence="10">
    <location>
        <begin position="640"/>
        <end position="644"/>
    </location>
</feature>
<dbReference type="GO" id="GO:0005829">
    <property type="term" value="C:cytosol"/>
    <property type="evidence" value="ECO:0007669"/>
    <property type="project" value="TreeGrafter"/>
</dbReference>
<dbReference type="SUPFAM" id="SSF47323">
    <property type="entry name" value="Anticodon-binding domain of a subclass of class I aminoacyl-tRNA synthetases"/>
    <property type="match status" value="1"/>
</dbReference>
<comment type="catalytic activity">
    <reaction evidence="9 10">
        <text>tRNA(Ile) + L-isoleucine + ATP = L-isoleucyl-tRNA(Ile) + AMP + diphosphate</text>
        <dbReference type="Rhea" id="RHEA:11060"/>
        <dbReference type="Rhea" id="RHEA-COMP:9666"/>
        <dbReference type="Rhea" id="RHEA-COMP:9695"/>
        <dbReference type="ChEBI" id="CHEBI:30616"/>
        <dbReference type="ChEBI" id="CHEBI:33019"/>
        <dbReference type="ChEBI" id="CHEBI:58045"/>
        <dbReference type="ChEBI" id="CHEBI:78442"/>
        <dbReference type="ChEBI" id="CHEBI:78528"/>
        <dbReference type="ChEBI" id="CHEBI:456215"/>
        <dbReference type="EC" id="6.1.1.5"/>
    </reaction>
</comment>
<dbReference type="InterPro" id="IPR009008">
    <property type="entry name" value="Val/Leu/Ile-tRNA-synth_edit"/>
</dbReference>
<dbReference type="Pfam" id="PF08264">
    <property type="entry name" value="Anticodon_1"/>
    <property type="match status" value="1"/>
</dbReference>
<sequence>MTETTKIDYSKTLYLPQTEFPMRAGLPQREPLFVERWEGMNLYKKLREQAKDRPLYVLHDGPPYANGNIHIGHALNKILKDVITRSFQMRGYNSNYVPGWDCHGLPIEWKIEEKYRAEGKNKDEVPINEFRRECREFAANWIKIQSEEFKRLAILGDFENPYTTMNFHAESRIAGELLKFAASGQLYRGSKPVMWSVVERTALAEAEVEYHDVESDMIWVKFPVAGQNDLSGSDVVIWTTTPWTIPGNRAVSYSSRIEYGLYEVTEAENDFGPRPGEKLVFADKLAEEGFAKAKLQFKRLRGISADELGKIVLDHPLKGFAGGYEFAVPMLDGDHVTDDAGTGFVHTAPSHGREDFEAWMNNVRELEARGIDPSIPFPVGDDGYYTKDAPGFGPDREGGAARVIDDNGKKGDANKSVMDELIARDKLFARGRLKHSYPHSWRSKKQVIFRNTPQWFVYMDKNLGDGTTLRSRALKAIDDTRFVPAAGQTRLRSMIEGRPDWVLSRQRAWGVPICVFVDEEGNILQDDAVNKRVLDAFEAEGADAWFAEGARERFLGNRADEPWVQVRDILDVWFDSGSTHTFTLEDRPDMKWPADVYLEGSDQHRGWFHSSLLESCGTRGRAPYNAVVTHGFTMDEHGKKMSKSLGNTVTPQDVIKESGADILRLWVMTTDYWEDQRLGKSIIQTNIDAYRKLRNTIRWMLGTLAHDEGKNVAHADLPELERLMLHRLTELDELVRSGYDTFDFKRIARALIDFMNVELSAFYFDIRKDALYCDAPSSVRRQAALQTVREIFDRLTTWLAPMLPFTMEEAWLDRYPQSVSVHAEQFRPTPAAWRDDVLAEKWRKVRAVRRVVTGALELERADKRIGSSLEASPVVHISDKSLSDSLDGLDFAEICITSGISFSDVAAPEGAFTLADVKGVAVVPVRAEGEKCARSWRYTTDVGSDPEFPDVSARDAEALRELKTLGKLEA</sequence>
<feature type="short sequence motif" description="'HIGH' region" evidence="10">
    <location>
        <begin position="63"/>
        <end position="73"/>
    </location>
</feature>
<accession>A0A5C5CCZ8</accession>
<dbReference type="InterPro" id="IPR033708">
    <property type="entry name" value="Anticodon_Ile_BEm"/>
</dbReference>
<dbReference type="RefSeq" id="WP_140022689.1">
    <property type="nucleotide sequence ID" value="NZ_JACIEX010000014.1"/>
</dbReference>
<feature type="binding site" evidence="10">
    <location>
        <position position="599"/>
    </location>
    <ligand>
        <name>L-isoleucyl-5'-AMP</name>
        <dbReference type="ChEBI" id="CHEBI:178002"/>
    </ligand>
</feature>
<evidence type="ECO:0000256" key="4">
    <source>
        <dbReference type="ARBA" id="ARBA00022741"/>
    </source>
</evidence>
<comment type="caution">
    <text evidence="10">Lacks conserved residue(s) required for the propagation of feature annotation.</text>
</comment>
<dbReference type="CDD" id="cd07960">
    <property type="entry name" value="Anticodon_Ia_Ile_BEm"/>
    <property type="match status" value="1"/>
</dbReference>
<evidence type="ECO:0000256" key="7">
    <source>
        <dbReference type="ARBA" id="ARBA00023146"/>
    </source>
</evidence>
<dbReference type="InterPro" id="IPR002301">
    <property type="entry name" value="Ile-tRNA-ligase"/>
</dbReference>
<keyword evidence="16" id="KW-1185">Reference proteome</keyword>
<evidence type="ECO:0000256" key="10">
    <source>
        <dbReference type="HAMAP-Rule" id="MF_02002"/>
    </source>
</evidence>
<evidence type="ECO:0000259" key="11">
    <source>
        <dbReference type="Pfam" id="PF00133"/>
    </source>
</evidence>